<accession>A0A392UD58</accession>
<organism evidence="2 3">
    <name type="scientific">Trifolium medium</name>
    <dbReference type="NCBI Taxonomy" id="97028"/>
    <lineage>
        <taxon>Eukaryota</taxon>
        <taxon>Viridiplantae</taxon>
        <taxon>Streptophyta</taxon>
        <taxon>Embryophyta</taxon>
        <taxon>Tracheophyta</taxon>
        <taxon>Spermatophyta</taxon>
        <taxon>Magnoliopsida</taxon>
        <taxon>eudicotyledons</taxon>
        <taxon>Gunneridae</taxon>
        <taxon>Pentapetalae</taxon>
        <taxon>rosids</taxon>
        <taxon>fabids</taxon>
        <taxon>Fabales</taxon>
        <taxon>Fabaceae</taxon>
        <taxon>Papilionoideae</taxon>
        <taxon>50 kb inversion clade</taxon>
        <taxon>NPAAA clade</taxon>
        <taxon>Hologalegina</taxon>
        <taxon>IRL clade</taxon>
        <taxon>Trifolieae</taxon>
        <taxon>Trifolium</taxon>
    </lineage>
</organism>
<keyword evidence="3" id="KW-1185">Reference proteome</keyword>
<dbReference type="EMBL" id="LXQA010794294">
    <property type="protein sequence ID" value="MCI71332.1"/>
    <property type="molecule type" value="Genomic_DNA"/>
</dbReference>
<evidence type="ECO:0000313" key="2">
    <source>
        <dbReference type="EMBL" id="MCI71332.1"/>
    </source>
</evidence>
<proteinExistence type="predicted"/>
<protein>
    <submittedName>
        <fullName evidence="2">Uncharacterized protein</fullName>
    </submittedName>
</protein>
<sequence>AKNVVPDTPEQAVIPDKEKSQEQGMIGNDTDDNTGVLSKSDENLKTASECIEKIVSAGKNIDADEDVIDVDNLNSGESPA</sequence>
<reference evidence="2 3" key="1">
    <citation type="journal article" date="2018" name="Front. Plant Sci.">
        <title>Red Clover (Trifolium pratense) and Zigzag Clover (T. medium) - A Picture of Genomic Similarities and Differences.</title>
        <authorList>
            <person name="Dluhosova J."/>
            <person name="Istvanek J."/>
            <person name="Nedelnik J."/>
            <person name="Repkova J."/>
        </authorList>
    </citation>
    <scope>NUCLEOTIDE SEQUENCE [LARGE SCALE GENOMIC DNA]</scope>
    <source>
        <strain evidence="3">cv. 10/8</strain>
        <tissue evidence="2">Leaf</tissue>
    </source>
</reference>
<evidence type="ECO:0000256" key="1">
    <source>
        <dbReference type="SAM" id="MobiDB-lite"/>
    </source>
</evidence>
<comment type="caution">
    <text evidence="2">The sequence shown here is derived from an EMBL/GenBank/DDBJ whole genome shotgun (WGS) entry which is preliminary data.</text>
</comment>
<feature type="non-terminal residue" evidence="2">
    <location>
        <position position="1"/>
    </location>
</feature>
<evidence type="ECO:0000313" key="3">
    <source>
        <dbReference type="Proteomes" id="UP000265520"/>
    </source>
</evidence>
<dbReference type="Proteomes" id="UP000265520">
    <property type="component" value="Unassembled WGS sequence"/>
</dbReference>
<name>A0A392UD58_9FABA</name>
<dbReference type="AlphaFoldDB" id="A0A392UD58"/>
<feature type="non-terminal residue" evidence="2">
    <location>
        <position position="80"/>
    </location>
</feature>
<feature type="region of interest" description="Disordered" evidence="1">
    <location>
        <begin position="1"/>
        <end position="41"/>
    </location>
</feature>